<evidence type="ECO:0000313" key="1">
    <source>
        <dbReference type="EMBL" id="KAL1557547.1"/>
    </source>
</evidence>
<gene>
    <name evidence="1" type="ORF">AAHA92_08108</name>
</gene>
<organism evidence="1 2">
    <name type="scientific">Salvia divinorum</name>
    <name type="common">Maria pastora</name>
    <name type="synonym">Diviner's sage</name>
    <dbReference type="NCBI Taxonomy" id="28513"/>
    <lineage>
        <taxon>Eukaryota</taxon>
        <taxon>Viridiplantae</taxon>
        <taxon>Streptophyta</taxon>
        <taxon>Embryophyta</taxon>
        <taxon>Tracheophyta</taxon>
        <taxon>Spermatophyta</taxon>
        <taxon>Magnoliopsida</taxon>
        <taxon>eudicotyledons</taxon>
        <taxon>Gunneridae</taxon>
        <taxon>Pentapetalae</taxon>
        <taxon>asterids</taxon>
        <taxon>lamiids</taxon>
        <taxon>Lamiales</taxon>
        <taxon>Lamiaceae</taxon>
        <taxon>Nepetoideae</taxon>
        <taxon>Mentheae</taxon>
        <taxon>Salviinae</taxon>
        <taxon>Salvia</taxon>
        <taxon>Salvia subgen. Calosphace</taxon>
    </lineage>
</organism>
<sequence length="87" mass="10332">MRNRGTFLMHTYNRWRNVSCSWSFCSQKEILFPNCSMCIHLICIERGRTQDGVEEKQILDHLKGSDKCSSEMRTKLWPTYLSYNCFA</sequence>
<reference evidence="1 2" key="1">
    <citation type="submission" date="2024-06" db="EMBL/GenBank/DDBJ databases">
        <title>A chromosome level genome sequence of Diviner's sage (Salvia divinorum).</title>
        <authorList>
            <person name="Ford S.A."/>
            <person name="Ro D.-K."/>
            <person name="Ness R.W."/>
            <person name="Phillips M.A."/>
        </authorList>
    </citation>
    <scope>NUCLEOTIDE SEQUENCE [LARGE SCALE GENOMIC DNA]</scope>
    <source>
        <strain evidence="1">SAF-2024a</strain>
        <tissue evidence="1">Leaf</tissue>
    </source>
</reference>
<comment type="caution">
    <text evidence="1">The sequence shown here is derived from an EMBL/GenBank/DDBJ whole genome shotgun (WGS) entry which is preliminary data.</text>
</comment>
<accession>A0ABD1HN48</accession>
<name>A0ABD1HN48_SALDI</name>
<protein>
    <submittedName>
        <fullName evidence="1">Uncharacterized protein</fullName>
    </submittedName>
</protein>
<dbReference type="EMBL" id="JBEAFC010000004">
    <property type="protein sequence ID" value="KAL1557547.1"/>
    <property type="molecule type" value="Genomic_DNA"/>
</dbReference>
<evidence type="ECO:0000313" key="2">
    <source>
        <dbReference type="Proteomes" id="UP001567538"/>
    </source>
</evidence>
<proteinExistence type="predicted"/>
<dbReference type="AlphaFoldDB" id="A0ABD1HN48"/>
<dbReference type="Proteomes" id="UP001567538">
    <property type="component" value="Unassembled WGS sequence"/>
</dbReference>
<keyword evidence="2" id="KW-1185">Reference proteome</keyword>